<dbReference type="AlphaFoldDB" id="A0A0K1PSQ9"/>
<name>A0A0K1PSQ9_9BACT</name>
<protein>
    <recommendedName>
        <fullName evidence="4">Lipoprotein</fullName>
    </recommendedName>
</protein>
<feature type="chain" id="PRO_5005465976" description="Lipoprotein" evidence="1">
    <location>
        <begin position="29"/>
        <end position="242"/>
    </location>
</feature>
<dbReference type="RefSeq" id="WP_146647822.1">
    <property type="nucleotide sequence ID" value="NZ_CP012333.1"/>
</dbReference>
<dbReference type="EMBL" id="CP012333">
    <property type="protein sequence ID" value="AKU96552.1"/>
    <property type="molecule type" value="Genomic_DNA"/>
</dbReference>
<keyword evidence="1" id="KW-0732">Signal</keyword>
<dbReference type="STRING" id="1391654.AKJ09_03216"/>
<evidence type="ECO:0000256" key="1">
    <source>
        <dbReference type="SAM" id="SignalP"/>
    </source>
</evidence>
<organism evidence="2 3">
    <name type="scientific">Labilithrix luteola</name>
    <dbReference type="NCBI Taxonomy" id="1391654"/>
    <lineage>
        <taxon>Bacteria</taxon>
        <taxon>Pseudomonadati</taxon>
        <taxon>Myxococcota</taxon>
        <taxon>Polyangia</taxon>
        <taxon>Polyangiales</taxon>
        <taxon>Labilitrichaceae</taxon>
        <taxon>Labilithrix</taxon>
    </lineage>
</organism>
<sequence length="242" mass="26882">MTRSGRNGSLLAVLLLSAACSNSERAPAQGTDEQPLSAVITHEERIVRPDGVTQTMRYQERMVRADGRVWIERVVDPRHAQHEDDAHGTKHVHDWGSATRFVTRDAKADAAGSGAEAAHLQFVLPHERQLVAVVPAEYDSVGFYPVWSEIAHLVSDVDRAALQPSKRVTAKADTRWLERQDGDKYVRVLWSDRLHLALEAEAGKSDGTVVRSLHAEVEPVPAALPWSRLEGYAVKDVNDFRD</sequence>
<dbReference type="KEGG" id="llu:AKJ09_03216"/>
<evidence type="ECO:0008006" key="4">
    <source>
        <dbReference type="Google" id="ProtNLM"/>
    </source>
</evidence>
<evidence type="ECO:0000313" key="2">
    <source>
        <dbReference type="EMBL" id="AKU96552.1"/>
    </source>
</evidence>
<proteinExistence type="predicted"/>
<reference evidence="2 3" key="1">
    <citation type="submission" date="2015-08" db="EMBL/GenBank/DDBJ databases">
        <authorList>
            <person name="Babu N.S."/>
            <person name="Beckwith C.J."/>
            <person name="Beseler K.G."/>
            <person name="Brison A."/>
            <person name="Carone J.V."/>
            <person name="Caskin T.P."/>
            <person name="Diamond M."/>
            <person name="Durham M.E."/>
            <person name="Foxe J.M."/>
            <person name="Go M."/>
            <person name="Henderson B.A."/>
            <person name="Jones I.B."/>
            <person name="McGettigan J.A."/>
            <person name="Micheletti S.J."/>
            <person name="Nasrallah M.E."/>
            <person name="Ortiz D."/>
            <person name="Piller C.R."/>
            <person name="Privatt S.R."/>
            <person name="Schneider S.L."/>
            <person name="Sharp S."/>
            <person name="Smith T.C."/>
            <person name="Stanton J.D."/>
            <person name="Ullery H.E."/>
            <person name="Wilson R.J."/>
            <person name="Serrano M.G."/>
            <person name="Buck G."/>
            <person name="Lee V."/>
            <person name="Wang Y."/>
            <person name="Carvalho R."/>
            <person name="Voegtly L."/>
            <person name="Shi R."/>
            <person name="Duckworth R."/>
            <person name="Johnson A."/>
            <person name="Loviza R."/>
            <person name="Walstead R."/>
            <person name="Shah Z."/>
            <person name="Kiflezghi M."/>
            <person name="Wade K."/>
            <person name="Ball S.L."/>
            <person name="Bradley K.W."/>
            <person name="Asai D.J."/>
            <person name="Bowman C.A."/>
            <person name="Russell D.A."/>
            <person name="Pope W.H."/>
            <person name="Jacobs-Sera D."/>
            <person name="Hendrix R.W."/>
            <person name="Hatfull G.F."/>
        </authorList>
    </citation>
    <scope>NUCLEOTIDE SEQUENCE [LARGE SCALE GENOMIC DNA]</scope>
    <source>
        <strain evidence="2 3">DSM 27648</strain>
    </source>
</reference>
<evidence type="ECO:0000313" key="3">
    <source>
        <dbReference type="Proteomes" id="UP000064967"/>
    </source>
</evidence>
<feature type="signal peptide" evidence="1">
    <location>
        <begin position="1"/>
        <end position="28"/>
    </location>
</feature>
<accession>A0A0K1PSQ9</accession>
<gene>
    <name evidence="2" type="ORF">AKJ09_03216</name>
</gene>
<dbReference type="PROSITE" id="PS51257">
    <property type="entry name" value="PROKAR_LIPOPROTEIN"/>
    <property type="match status" value="1"/>
</dbReference>
<keyword evidence="3" id="KW-1185">Reference proteome</keyword>
<dbReference type="Proteomes" id="UP000064967">
    <property type="component" value="Chromosome"/>
</dbReference>
<dbReference type="OrthoDB" id="5509809at2"/>